<sequence>MQAGRTEKRKGTREAMNKVNDSIPTDRYRTSHTHASTCLLLAAPPQTSSPHPRHSHSHPLPQEPAEGGHGMRHTTSPCPMCLLACAYKEKGVHLKGAPLSSSAPSPSHFAAGTHTGVNRAVRARRCGREHAGAIRQRPVRRNHLRK</sequence>
<feature type="compositionally biased region" description="Basic residues" evidence="1">
    <location>
        <begin position="137"/>
        <end position="146"/>
    </location>
</feature>
<accession>G0UJ11</accession>
<dbReference type="EMBL" id="HE575314">
    <property type="protein sequence ID" value="CCC89361.1"/>
    <property type="molecule type" value="Genomic_DNA"/>
</dbReference>
<evidence type="ECO:0000313" key="2">
    <source>
        <dbReference type="EMBL" id="CCC89361.1"/>
    </source>
</evidence>
<dbReference type="VEuPathDB" id="TriTrypDB:TcIL3000_1_1290"/>
<name>G0UJ11_TRYCI</name>
<feature type="region of interest" description="Disordered" evidence="1">
    <location>
        <begin position="1"/>
        <end position="73"/>
    </location>
</feature>
<reference evidence="2" key="1">
    <citation type="journal article" date="2012" name="Proc. Natl. Acad. Sci. U.S.A.">
        <title>Antigenic diversity is generated by distinct evolutionary mechanisms in African trypanosome species.</title>
        <authorList>
            <person name="Jackson A.P."/>
            <person name="Berry A."/>
            <person name="Aslett M."/>
            <person name="Allison H.C."/>
            <person name="Burton P."/>
            <person name="Vavrova-Anderson J."/>
            <person name="Brown R."/>
            <person name="Browne H."/>
            <person name="Corton N."/>
            <person name="Hauser H."/>
            <person name="Gamble J."/>
            <person name="Gilderthorp R."/>
            <person name="Marcello L."/>
            <person name="McQuillan J."/>
            <person name="Otto T.D."/>
            <person name="Quail M.A."/>
            <person name="Sanders M.J."/>
            <person name="van Tonder A."/>
            <person name="Ginger M.L."/>
            <person name="Field M.C."/>
            <person name="Barry J.D."/>
            <person name="Hertz-Fowler C."/>
            <person name="Berriman M."/>
        </authorList>
    </citation>
    <scope>NUCLEOTIDE SEQUENCE</scope>
    <source>
        <strain evidence="2">IL3000</strain>
    </source>
</reference>
<evidence type="ECO:0000256" key="1">
    <source>
        <dbReference type="SAM" id="MobiDB-lite"/>
    </source>
</evidence>
<feature type="region of interest" description="Disordered" evidence="1">
    <location>
        <begin position="127"/>
        <end position="146"/>
    </location>
</feature>
<organism evidence="2">
    <name type="scientific">Trypanosoma congolense (strain IL3000)</name>
    <dbReference type="NCBI Taxonomy" id="1068625"/>
    <lineage>
        <taxon>Eukaryota</taxon>
        <taxon>Discoba</taxon>
        <taxon>Euglenozoa</taxon>
        <taxon>Kinetoplastea</taxon>
        <taxon>Metakinetoplastina</taxon>
        <taxon>Trypanosomatida</taxon>
        <taxon>Trypanosomatidae</taxon>
        <taxon>Trypanosoma</taxon>
        <taxon>Nannomonas</taxon>
    </lineage>
</organism>
<dbReference type="AlphaFoldDB" id="G0UJ11"/>
<gene>
    <name evidence="2" type="ORF">TCIL3000_1_1290</name>
</gene>
<protein>
    <submittedName>
        <fullName evidence="2">Uncharacterized protein TCIL3000_1_1290</fullName>
    </submittedName>
</protein>
<proteinExistence type="predicted"/>